<dbReference type="Gene3D" id="3.30.710.10">
    <property type="entry name" value="Potassium Channel Kv1.1, Chain A"/>
    <property type="match status" value="1"/>
</dbReference>
<dbReference type="GeneID" id="59333937"/>
<evidence type="ECO:0000256" key="1">
    <source>
        <dbReference type="SAM" id="MobiDB-lite"/>
    </source>
</evidence>
<dbReference type="AlphaFoldDB" id="A0A8H6C8P7"/>
<sequence length="454" mass="49257">MVSPSRLEASWVTKKTASPPSVGSSPKQLAASSSPVSSRHLGTAAMLLPDFDGTVEASGDDAPPPTPPARVSPEHILSPEDNNHSDSDSADSSFSVAQGLVDGGTNSDSTSSSVKASNSNGVPLRPKAKAPKKTLGKRVRGDSNASSANSNGSAVVPTKKRVRSNALMRSAPRATSTTTPGGLAGNSEFMNFTATIFIIQLGPDGPQFHAHESVLKRSPKLAEEIDKAKANKRATKQNTLPLMAHDAIAFEQMLQFLYKDKFLMSKNKNTPLARLEEFKELMSLAKHYVLPGLQKQVVKLFSSSKIMSRIPPGKFFDWAEDMYYEELDHENGPFKVYFSKVAPMFMKGVDEATRKDLVRMVKQGGGFAEQIFVAATTALDMQKDFIAVKKEEVGEKSTPACRRTVKNKGKEPVRQTAPEEASDMPEDDLMEDNEHIFGTFGFLTTATTVFLILI</sequence>
<feature type="compositionally biased region" description="Basic residues" evidence="1">
    <location>
        <begin position="126"/>
        <end position="138"/>
    </location>
</feature>
<dbReference type="Pfam" id="PF00651">
    <property type="entry name" value="BTB"/>
    <property type="match status" value="1"/>
</dbReference>
<reference evidence="3 4" key="1">
    <citation type="journal article" date="2020" name="Genomics">
        <title>Complete, high-quality genomes from long-read metagenomic sequencing of two wolf lichen thalli reveals enigmatic genome architecture.</title>
        <authorList>
            <person name="McKenzie S.K."/>
            <person name="Walston R.F."/>
            <person name="Allen J.L."/>
        </authorList>
    </citation>
    <scope>NUCLEOTIDE SEQUENCE [LARGE SCALE GENOMIC DNA]</scope>
    <source>
        <strain evidence="3">WasteWater1</strain>
    </source>
</reference>
<dbReference type="EMBL" id="JACCJB010000021">
    <property type="protein sequence ID" value="KAF6218987.1"/>
    <property type="molecule type" value="Genomic_DNA"/>
</dbReference>
<accession>A0A8H6C8P7</accession>
<dbReference type="RefSeq" id="XP_037148422.1">
    <property type="nucleotide sequence ID" value="XM_037296440.1"/>
</dbReference>
<feature type="compositionally biased region" description="Polar residues" evidence="1">
    <location>
        <begin position="13"/>
        <end position="37"/>
    </location>
</feature>
<feature type="compositionally biased region" description="Low complexity" evidence="1">
    <location>
        <begin position="143"/>
        <end position="154"/>
    </location>
</feature>
<feature type="region of interest" description="Disordered" evidence="1">
    <location>
        <begin position="1"/>
        <end position="184"/>
    </location>
</feature>
<dbReference type="InterPro" id="IPR011333">
    <property type="entry name" value="SKP1/BTB/POZ_sf"/>
</dbReference>
<comment type="caution">
    <text evidence="3">The sequence shown here is derived from an EMBL/GenBank/DDBJ whole genome shotgun (WGS) entry which is preliminary data.</text>
</comment>
<dbReference type="CDD" id="cd18186">
    <property type="entry name" value="BTB_POZ_ZBTB_KLHL-like"/>
    <property type="match status" value="1"/>
</dbReference>
<feature type="region of interest" description="Disordered" evidence="1">
    <location>
        <begin position="403"/>
        <end position="426"/>
    </location>
</feature>
<evidence type="ECO:0000313" key="3">
    <source>
        <dbReference type="EMBL" id="KAF6218987.1"/>
    </source>
</evidence>
<gene>
    <name evidence="3" type="ORF">HO133_005531</name>
</gene>
<evidence type="ECO:0000259" key="2">
    <source>
        <dbReference type="Pfam" id="PF00651"/>
    </source>
</evidence>
<protein>
    <recommendedName>
        <fullName evidence="2">BTB domain-containing protein</fullName>
    </recommendedName>
</protein>
<feature type="compositionally biased region" description="Low complexity" evidence="1">
    <location>
        <begin position="103"/>
        <end position="122"/>
    </location>
</feature>
<organism evidence="3 4">
    <name type="scientific">Letharia lupina</name>
    <dbReference type="NCBI Taxonomy" id="560253"/>
    <lineage>
        <taxon>Eukaryota</taxon>
        <taxon>Fungi</taxon>
        <taxon>Dikarya</taxon>
        <taxon>Ascomycota</taxon>
        <taxon>Pezizomycotina</taxon>
        <taxon>Lecanoromycetes</taxon>
        <taxon>OSLEUM clade</taxon>
        <taxon>Lecanoromycetidae</taxon>
        <taxon>Lecanorales</taxon>
        <taxon>Lecanorineae</taxon>
        <taxon>Parmeliaceae</taxon>
        <taxon>Letharia</taxon>
    </lineage>
</organism>
<feature type="domain" description="BTB" evidence="2">
    <location>
        <begin position="205"/>
        <end position="302"/>
    </location>
</feature>
<dbReference type="Proteomes" id="UP000593566">
    <property type="component" value="Unassembled WGS sequence"/>
</dbReference>
<proteinExistence type="predicted"/>
<evidence type="ECO:0000313" key="4">
    <source>
        <dbReference type="Proteomes" id="UP000593566"/>
    </source>
</evidence>
<name>A0A8H6C8P7_9LECA</name>
<dbReference type="InterPro" id="IPR000210">
    <property type="entry name" value="BTB/POZ_dom"/>
</dbReference>
<keyword evidence="4" id="KW-1185">Reference proteome</keyword>
<feature type="compositionally biased region" description="Basic and acidic residues" evidence="1">
    <location>
        <begin position="77"/>
        <end position="87"/>
    </location>
</feature>